<reference evidence="3" key="1">
    <citation type="submission" date="2018-05" db="EMBL/GenBank/DDBJ databases">
        <authorList>
            <person name="Lanie J.A."/>
            <person name="Ng W.-L."/>
            <person name="Kazmierczak K.M."/>
            <person name="Andrzejewski T.M."/>
            <person name="Davidsen T.M."/>
            <person name="Wayne K.J."/>
            <person name="Tettelin H."/>
            <person name="Glass J.I."/>
            <person name="Rusch D."/>
            <person name="Podicherti R."/>
            <person name="Tsui H.-C.T."/>
            <person name="Winkler M.E."/>
        </authorList>
    </citation>
    <scope>NUCLEOTIDE SEQUENCE</scope>
</reference>
<gene>
    <name evidence="3" type="ORF">METZ01_LOCUS29531</name>
</gene>
<evidence type="ECO:0000256" key="1">
    <source>
        <dbReference type="ARBA" id="ARBA00022737"/>
    </source>
</evidence>
<dbReference type="Pfam" id="PF15902">
    <property type="entry name" value="Sortilin-Vps10"/>
    <property type="match status" value="1"/>
</dbReference>
<dbReference type="GO" id="GO:0010411">
    <property type="term" value="P:xyloglucan metabolic process"/>
    <property type="evidence" value="ECO:0007669"/>
    <property type="project" value="TreeGrafter"/>
</dbReference>
<organism evidence="3">
    <name type="scientific">marine metagenome</name>
    <dbReference type="NCBI Taxonomy" id="408172"/>
    <lineage>
        <taxon>unclassified sequences</taxon>
        <taxon>metagenomes</taxon>
        <taxon>ecological metagenomes</taxon>
    </lineage>
</organism>
<dbReference type="InterPro" id="IPR052025">
    <property type="entry name" value="Xyloglucanase_GH74"/>
</dbReference>
<dbReference type="InterPro" id="IPR015943">
    <property type="entry name" value="WD40/YVTN_repeat-like_dom_sf"/>
</dbReference>
<dbReference type="Pfam" id="PF02012">
    <property type="entry name" value="BNR"/>
    <property type="match status" value="1"/>
</dbReference>
<protein>
    <recommendedName>
        <fullName evidence="2">Sortilin N-terminal domain-containing protein</fullName>
    </recommendedName>
</protein>
<dbReference type="InterPro" id="IPR031778">
    <property type="entry name" value="Sortilin_N"/>
</dbReference>
<feature type="domain" description="Sortilin N-terminal" evidence="2">
    <location>
        <begin position="16"/>
        <end position="122"/>
    </location>
</feature>
<evidence type="ECO:0000259" key="2">
    <source>
        <dbReference type="Pfam" id="PF15902"/>
    </source>
</evidence>
<keyword evidence="1" id="KW-0677">Repeat</keyword>
<dbReference type="PANTHER" id="PTHR43739">
    <property type="entry name" value="XYLOGLUCANASE (EUROFUNG)"/>
    <property type="match status" value="1"/>
</dbReference>
<dbReference type="SUPFAM" id="SSF110296">
    <property type="entry name" value="Oligoxyloglucan reducing end-specific cellobiohydrolase"/>
    <property type="match status" value="2"/>
</dbReference>
<evidence type="ECO:0000313" key="3">
    <source>
        <dbReference type="EMBL" id="SUZ76677.1"/>
    </source>
</evidence>
<dbReference type="CDD" id="cd15482">
    <property type="entry name" value="Sialidase_non-viral"/>
    <property type="match status" value="1"/>
</dbReference>
<proteinExistence type="predicted"/>
<dbReference type="Gene3D" id="2.130.10.10">
    <property type="entry name" value="YVTN repeat-like/Quinoprotein amine dehydrogenase"/>
    <property type="match status" value="2"/>
</dbReference>
<accession>A0A381QF43</accession>
<dbReference type="EMBL" id="UINC01001287">
    <property type="protein sequence ID" value="SUZ76677.1"/>
    <property type="molecule type" value="Genomic_DNA"/>
</dbReference>
<name>A0A381QF43_9ZZZZ</name>
<dbReference type="PANTHER" id="PTHR43739:SF5">
    <property type="entry name" value="EXO-ALPHA-SIALIDASE"/>
    <property type="match status" value="1"/>
</dbReference>
<sequence length="321" mass="34679">MSGNYSILVGTTGAGLFQSADSGENWSRIRDFPGESQIRALAVDPKSPNVVYAGSNNGIYRTEDSGSNWLKLDSPMDGLNIWSIAIDPSDANTLFVGTSPPFVFRSKDAGQSWEKLSASITQECAIGSPRVTAMLVDPVDQDTVYAGVEIDGVYRSRDGGDTWARIDSGITNPDIHGIAISLGEHKTVLVSTPHEIYESQDDGKSFKSLVVTSSFPMPYCRWVAVKPDDPQVLFAANGDAAIGNTGTIQRSTDGGKSWETPPLPVEPNSPVWNFATHSADPNLILANSIYGELYRSANGGESWDKLKKEFTEVRALAWTPN</sequence>
<dbReference type="InterPro" id="IPR002860">
    <property type="entry name" value="BNR_rpt"/>
</dbReference>
<dbReference type="AlphaFoldDB" id="A0A381QF43"/>